<feature type="repeat" description="RCC1" evidence="2">
    <location>
        <begin position="190"/>
        <end position="241"/>
    </location>
</feature>
<dbReference type="InterPro" id="IPR000408">
    <property type="entry name" value="Reg_chr_condens"/>
</dbReference>
<keyword evidence="1" id="KW-0677">Repeat</keyword>
<dbReference type="EMBL" id="KQ484089">
    <property type="protein sequence ID" value="KYP37579.1"/>
    <property type="molecule type" value="Genomic_DNA"/>
</dbReference>
<feature type="repeat" description="RCC1" evidence="2">
    <location>
        <begin position="466"/>
        <end position="517"/>
    </location>
</feature>
<dbReference type="InterPro" id="IPR051210">
    <property type="entry name" value="Ub_ligase/GEF_domain"/>
</dbReference>
<dbReference type="Pfam" id="PF00415">
    <property type="entry name" value="RCC1"/>
    <property type="match status" value="1"/>
</dbReference>
<dbReference type="PANTHER" id="PTHR22870:SF380">
    <property type="entry name" value="CHROMOSOME CONDENSATION REGULATOR RCC1 REPEAT PROTEIN"/>
    <property type="match status" value="1"/>
</dbReference>
<dbReference type="SUPFAM" id="SSF50985">
    <property type="entry name" value="RCC1/BLIP-II"/>
    <property type="match status" value="3"/>
</dbReference>
<name>A0A151R4X1_CAJCA</name>
<feature type="repeat" description="RCC1" evidence="2">
    <location>
        <begin position="32"/>
        <end position="83"/>
    </location>
</feature>
<feature type="domain" description="RCC1-like" evidence="4">
    <location>
        <begin position="111"/>
        <end position="310"/>
    </location>
</feature>
<evidence type="ECO:0000256" key="3">
    <source>
        <dbReference type="SAM" id="MobiDB-lite"/>
    </source>
</evidence>
<feature type="region of interest" description="Disordered" evidence="3">
    <location>
        <begin position="583"/>
        <end position="606"/>
    </location>
</feature>
<feature type="repeat" description="RCC1" evidence="2">
    <location>
        <begin position="311"/>
        <end position="362"/>
    </location>
</feature>
<dbReference type="AlphaFoldDB" id="A0A151R4X1"/>
<dbReference type="InterPro" id="IPR009091">
    <property type="entry name" value="RCC1/BLIP-II"/>
</dbReference>
<feature type="repeat" description="RCC1" evidence="2">
    <location>
        <begin position="518"/>
        <end position="571"/>
    </location>
</feature>
<dbReference type="PANTHER" id="PTHR22870">
    <property type="entry name" value="REGULATOR OF CHROMOSOME CONDENSATION"/>
    <property type="match status" value="1"/>
</dbReference>
<dbReference type="PRINTS" id="PR00633">
    <property type="entry name" value="RCCNDNSATION"/>
</dbReference>
<evidence type="ECO:0000256" key="1">
    <source>
        <dbReference type="ARBA" id="ARBA00022737"/>
    </source>
</evidence>
<dbReference type="STRING" id="3821.A0A151R4X1"/>
<evidence type="ECO:0000313" key="6">
    <source>
        <dbReference type="Proteomes" id="UP000075243"/>
    </source>
</evidence>
<gene>
    <name evidence="5" type="ORF">KK1_041208</name>
</gene>
<accession>A0A151R4X1</accession>
<feature type="repeat" description="RCC1" evidence="2">
    <location>
        <begin position="363"/>
        <end position="413"/>
    </location>
</feature>
<feature type="domain" description="RCC1-like" evidence="4">
    <location>
        <begin position="316"/>
        <end position="548"/>
    </location>
</feature>
<evidence type="ECO:0000313" key="5">
    <source>
        <dbReference type="EMBL" id="KYP37579.1"/>
    </source>
</evidence>
<dbReference type="PROSITE" id="PS00626">
    <property type="entry name" value="RCC1_2"/>
    <property type="match status" value="8"/>
</dbReference>
<dbReference type="PROSITE" id="PS50012">
    <property type="entry name" value="RCC1_3"/>
    <property type="match status" value="9"/>
</dbReference>
<feature type="repeat" description="RCC1" evidence="2">
    <location>
        <begin position="85"/>
        <end position="136"/>
    </location>
</feature>
<proteinExistence type="predicted"/>
<dbReference type="Proteomes" id="UP000075243">
    <property type="component" value="Unassembled WGS sequence"/>
</dbReference>
<evidence type="ECO:0000256" key="2">
    <source>
        <dbReference type="PROSITE-ProRule" id="PRU00235"/>
    </source>
</evidence>
<protein>
    <submittedName>
        <fullName evidence="5">E3 ubiquitin-protein ligase HERC4</fullName>
    </submittedName>
</protein>
<dbReference type="Gramene" id="C.cajan_36755.t">
    <property type="protein sequence ID" value="C.cajan_36755.t"/>
    <property type="gene ID" value="C.cajan_36755"/>
</dbReference>
<reference evidence="5" key="1">
    <citation type="journal article" date="2012" name="Nat. Biotechnol.">
        <title>Draft genome sequence of pigeonpea (Cajanus cajan), an orphan legume crop of resource-poor farmers.</title>
        <authorList>
            <person name="Varshney R.K."/>
            <person name="Chen W."/>
            <person name="Li Y."/>
            <person name="Bharti A.K."/>
            <person name="Saxena R.K."/>
            <person name="Schlueter J.A."/>
            <person name="Donoghue M.T."/>
            <person name="Azam S."/>
            <person name="Fan G."/>
            <person name="Whaley A.M."/>
            <person name="Farmer A.D."/>
            <person name="Sheridan J."/>
            <person name="Iwata A."/>
            <person name="Tuteja R."/>
            <person name="Penmetsa R.V."/>
            <person name="Wu W."/>
            <person name="Upadhyaya H.D."/>
            <person name="Yang S.P."/>
            <person name="Shah T."/>
            <person name="Saxena K.B."/>
            <person name="Michael T."/>
            <person name="McCombie W.R."/>
            <person name="Yang B."/>
            <person name="Zhang G."/>
            <person name="Yang H."/>
            <person name="Wang J."/>
            <person name="Spillane C."/>
            <person name="Cook D.R."/>
            <person name="May G.D."/>
            <person name="Xu X."/>
            <person name="Jackson S.A."/>
        </authorList>
    </citation>
    <scope>NUCLEOTIDE SEQUENCE [LARGE SCALE GENOMIC DNA]</scope>
</reference>
<organism evidence="5 6">
    <name type="scientific">Cajanus cajan</name>
    <name type="common">Pigeon pea</name>
    <name type="synonym">Cajanus indicus</name>
    <dbReference type="NCBI Taxonomy" id="3821"/>
    <lineage>
        <taxon>Eukaryota</taxon>
        <taxon>Viridiplantae</taxon>
        <taxon>Streptophyta</taxon>
        <taxon>Embryophyta</taxon>
        <taxon>Tracheophyta</taxon>
        <taxon>Spermatophyta</taxon>
        <taxon>Magnoliopsida</taxon>
        <taxon>eudicotyledons</taxon>
        <taxon>Gunneridae</taxon>
        <taxon>Pentapetalae</taxon>
        <taxon>rosids</taxon>
        <taxon>fabids</taxon>
        <taxon>Fabales</taxon>
        <taxon>Fabaceae</taxon>
        <taxon>Papilionoideae</taxon>
        <taxon>50 kb inversion clade</taxon>
        <taxon>NPAAA clade</taxon>
        <taxon>indigoferoid/millettioid clade</taxon>
        <taxon>Phaseoleae</taxon>
        <taxon>Cajanus</taxon>
    </lineage>
</organism>
<dbReference type="OMA" id="TGAAKCW"/>
<feature type="repeat" description="RCC1" evidence="2">
    <location>
        <begin position="414"/>
        <end position="465"/>
    </location>
</feature>
<dbReference type="Pfam" id="PF25390">
    <property type="entry name" value="WD40_RLD"/>
    <property type="match status" value="2"/>
</dbReference>
<evidence type="ECO:0000259" key="4">
    <source>
        <dbReference type="Pfam" id="PF25390"/>
    </source>
</evidence>
<keyword evidence="6" id="KW-1185">Reference proteome</keyword>
<dbReference type="InterPro" id="IPR058923">
    <property type="entry name" value="RCC1-like_dom"/>
</dbReference>
<feature type="repeat" description="RCC1" evidence="2">
    <location>
        <begin position="242"/>
        <end position="293"/>
    </location>
</feature>
<dbReference type="Gene3D" id="2.130.10.30">
    <property type="entry name" value="Regulator of chromosome condensation 1/beta-lactamase-inhibitor protein II"/>
    <property type="match status" value="3"/>
</dbReference>
<feature type="compositionally biased region" description="Basic and acidic residues" evidence="3">
    <location>
        <begin position="584"/>
        <end position="606"/>
    </location>
</feature>
<sequence length="606" mass="66561">MEEEMSEVDAPPRRVILVSAGASHSVALLSGNVVCSWGRGEDGQLGHGDTDDRLLPTKLSALDGQDIICVTCGADHTMACSEFGKDVYSWGWGDFGRLGHGDHSDMLIPHPIKALQGLKIQQIACGDSHCLAVTMDRHMLRTAKKYMHDASNKLYSLNYTWTHELLHCCGDKITMVACGWRHTICVSSSGGLYTNGWGKYGQLGHGDFEDHLVPRKVQALSDKFISQVSGGWRHSMVLTSSGQLLGWGWNKFGQIGVGNNLDYCSPVQVNFPRDQKVRQISCGWRHTIAITERDNVYSWGRGANGQLGNGITIDRWGRNQNGQLGLGTIEDSLLPQKIQKFEGIPIKMVAAGAEHSVAITEDGNLYGWGWGRYGNLGLGDRNDRLLPEKVTVDGDKITMVACGWRHTICVSSSGGLYTNGWGKYGQLGHGDFEDHLVPRKVQALSDKFISQVSGGWRHSMVLTSSGQLLGWGWNKFGQIGVGNNLDYCSPVQVNFPRDQKVRQISCGWRHTIAITERDNVYSWGRGANGQLGNGITIDRNVPTIIEAFSVDGSSRQHIESSKPYPLSGKSSSSISERYAIVPDETVKEGYNKHDTSVPESDVKRNS</sequence>